<dbReference type="RefSeq" id="WP_061611155.1">
    <property type="nucleotide sequence ID" value="NZ_JEMA01000834.1"/>
</dbReference>
<evidence type="ECO:0000313" key="3">
    <source>
        <dbReference type="EMBL" id="KYF65396.1"/>
    </source>
</evidence>
<gene>
    <name evidence="3" type="ORF">BE15_35240</name>
</gene>
<comment type="caution">
    <text evidence="3">The sequence shown here is derived from an EMBL/GenBank/DDBJ whole genome shotgun (WGS) entry which is preliminary data.</text>
</comment>
<name>A0A150QCD0_SORCE</name>
<accession>A0A150QCD0</accession>
<evidence type="ECO:0000256" key="2">
    <source>
        <dbReference type="SAM" id="Phobius"/>
    </source>
</evidence>
<organism evidence="3 4">
    <name type="scientific">Sorangium cellulosum</name>
    <name type="common">Polyangium cellulosum</name>
    <dbReference type="NCBI Taxonomy" id="56"/>
    <lineage>
        <taxon>Bacteria</taxon>
        <taxon>Pseudomonadati</taxon>
        <taxon>Myxococcota</taxon>
        <taxon>Polyangia</taxon>
        <taxon>Polyangiales</taxon>
        <taxon>Polyangiaceae</taxon>
        <taxon>Sorangium</taxon>
    </lineage>
</organism>
<sequence>MSAEDRERGSLSGSSRGAERADVASRSAVRPSPPRRERPPIEQRPLLPARGDKTPSWARFLLALRPPRKLKFTREGKYYLGITLGVGFAAINTGNNLLYLLLGMLLSLIVVSGVMSDMSLRHLTVTRRLPARAQVGRAHLVEIEVYNHKKRVPSYAIEVEDLRAGQPADKRCFFLKISPSSAQVAAYRRTPAKRGRDRHTGFRIATRFPFGLFEKSREVEAEGDLIIYPAVDPVRLPVEDAGRREGGASLSGRGGGDETFGLRPMREGDDPRDIYWRKSTMRDQMVLRERTRETRPDVQIVVDAVRPAGEGDGFAQHFERRIREAASRAVAHIKRGDAVVVATTLGERVRGDRNIGSDAILRFLALLEAVDEARTAEVKAERAARASVRQASSPGPTSGERRTSAPRTAS</sequence>
<evidence type="ECO:0000256" key="1">
    <source>
        <dbReference type="SAM" id="MobiDB-lite"/>
    </source>
</evidence>
<keyword evidence="2" id="KW-0472">Membrane</keyword>
<keyword evidence="2" id="KW-1133">Transmembrane helix</keyword>
<feature type="region of interest" description="Disordered" evidence="1">
    <location>
        <begin position="381"/>
        <end position="410"/>
    </location>
</feature>
<feature type="region of interest" description="Disordered" evidence="1">
    <location>
        <begin position="242"/>
        <end position="264"/>
    </location>
</feature>
<dbReference type="PANTHER" id="PTHR34351">
    <property type="entry name" value="SLR1927 PROTEIN-RELATED"/>
    <property type="match status" value="1"/>
</dbReference>
<dbReference type="PANTHER" id="PTHR34351:SF1">
    <property type="entry name" value="SLR1927 PROTEIN"/>
    <property type="match status" value="1"/>
</dbReference>
<dbReference type="OrthoDB" id="9778037at2"/>
<dbReference type="AlphaFoldDB" id="A0A150QCD0"/>
<protein>
    <submittedName>
        <fullName evidence="3">Uncharacterized protein</fullName>
    </submittedName>
</protein>
<feature type="transmembrane region" description="Helical" evidence="2">
    <location>
        <begin position="78"/>
        <end position="94"/>
    </location>
</feature>
<keyword evidence="2" id="KW-0812">Transmembrane</keyword>
<dbReference type="EMBL" id="JEMA01000834">
    <property type="protein sequence ID" value="KYF65396.1"/>
    <property type="molecule type" value="Genomic_DNA"/>
</dbReference>
<proteinExistence type="predicted"/>
<dbReference type="Proteomes" id="UP000075260">
    <property type="component" value="Unassembled WGS sequence"/>
</dbReference>
<reference evidence="3 4" key="1">
    <citation type="submission" date="2014-02" db="EMBL/GenBank/DDBJ databases">
        <title>The small core and large imbalanced accessory genome model reveals a collaborative survival strategy of Sorangium cellulosum strains in nature.</title>
        <authorList>
            <person name="Han K."/>
            <person name="Peng R."/>
            <person name="Blom J."/>
            <person name="Li Y.-Z."/>
        </authorList>
    </citation>
    <scope>NUCLEOTIDE SEQUENCE [LARGE SCALE GENOMIC DNA]</scope>
    <source>
        <strain evidence="3 4">So0008-312</strain>
    </source>
</reference>
<feature type="region of interest" description="Disordered" evidence="1">
    <location>
        <begin position="1"/>
        <end position="50"/>
    </location>
</feature>
<evidence type="ECO:0000313" key="4">
    <source>
        <dbReference type="Proteomes" id="UP000075260"/>
    </source>
</evidence>